<dbReference type="OrthoDB" id="408631at2759"/>
<evidence type="ECO:0000313" key="2">
    <source>
        <dbReference type="EMBL" id="KIM96217.1"/>
    </source>
</evidence>
<feature type="domain" description="Carboxylesterase type B" evidence="1">
    <location>
        <begin position="27"/>
        <end position="263"/>
    </location>
</feature>
<dbReference type="AlphaFoldDB" id="A0A0C3D2T1"/>
<protein>
    <recommendedName>
        <fullName evidence="1">Carboxylesterase type B domain-containing protein</fullName>
    </recommendedName>
</protein>
<dbReference type="SUPFAM" id="SSF53474">
    <property type="entry name" value="alpha/beta-Hydrolases"/>
    <property type="match status" value="1"/>
</dbReference>
<sequence length="441" mass="48754">MSEAQDRNIFSYWSKEIRKISSKAKRIRYAQPPVGQLRLKPPQTRTPPKGLIGATQVAPTCPQFDGPPPVFPDAFTQLMLTLNVIRPPGTKQNAKLPVMFWIHGGGFQVGSGTQYDGTTLVSTSVTLGKPLIYVAINYQVLADGSANLSLRDQRLALDWIVDNIAASGGNPHRVMLWGESVDSFSVNDQLALYAGNNTYKGKPIFHGAIMNSGTILPADPVDTAKAQDIYDTVVEAANCAHANNTLDCPRDTDYDTFVSVAISYPPRPDGKVVVDSGEVLVQTGRTLFSFTQSNVSNTNALVDYFPSAYYHLATESQLRTLIEAYPDSIPLIRQLLWSYLAGYNHGTPVLGTFHGSDLLPTFFVAPQTPASKSLFYYYTNFAYSLDPNGSGEGDNKYLYWPKWNEGKKLLHLSQDISTVLADDFRCESYDWISKNIKLLRL</sequence>
<dbReference type="PANTHER" id="PTHR11559">
    <property type="entry name" value="CARBOXYLESTERASE"/>
    <property type="match status" value="1"/>
</dbReference>
<dbReference type="EMBL" id="KN832885">
    <property type="protein sequence ID" value="KIM96217.1"/>
    <property type="molecule type" value="Genomic_DNA"/>
</dbReference>
<proteinExistence type="predicted"/>
<keyword evidence="3" id="KW-1185">Reference proteome</keyword>
<dbReference type="Gene3D" id="3.40.50.1820">
    <property type="entry name" value="alpha/beta hydrolase"/>
    <property type="match status" value="1"/>
</dbReference>
<dbReference type="InParanoid" id="A0A0C3D2T1"/>
<dbReference type="InterPro" id="IPR029058">
    <property type="entry name" value="AB_hydrolase_fold"/>
</dbReference>
<dbReference type="STRING" id="913774.A0A0C3D2T1"/>
<accession>A0A0C3D2T1</accession>
<dbReference type="ESTHER" id="9pezi-a0a0c3d2t1">
    <property type="family name" value="Fungal_carboxylesterase_lipase"/>
</dbReference>
<dbReference type="InterPro" id="IPR050309">
    <property type="entry name" value="Type-B_Carboxylest/Lipase"/>
</dbReference>
<dbReference type="Pfam" id="PF00135">
    <property type="entry name" value="COesterase"/>
    <property type="match status" value="1"/>
</dbReference>
<reference evidence="3" key="2">
    <citation type="submission" date="2015-01" db="EMBL/GenBank/DDBJ databases">
        <title>Evolutionary Origins and Diversification of the Mycorrhizal Mutualists.</title>
        <authorList>
            <consortium name="DOE Joint Genome Institute"/>
            <consortium name="Mycorrhizal Genomics Consortium"/>
            <person name="Kohler A."/>
            <person name="Kuo A."/>
            <person name="Nagy L.G."/>
            <person name="Floudas D."/>
            <person name="Copeland A."/>
            <person name="Barry K.W."/>
            <person name="Cichocki N."/>
            <person name="Veneault-Fourrey C."/>
            <person name="LaButti K."/>
            <person name="Lindquist E.A."/>
            <person name="Lipzen A."/>
            <person name="Lundell T."/>
            <person name="Morin E."/>
            <person name="Murat C."/>
            <person name="Riley R."/>
            <person name="Ohm R."/>
            <person name="Sun H."/>
            <person name="Tunlid A."/>
            <person name="Henrissat B."/>
            <person name="Grigoriev I.V."/>
            <person name="Hibbett D.S."/>
            <person name="Martin F."/>
        </authorList>
    </citation>
    <scope>NUCLEOTIDE SEQUENCE [LARGE SCALE GENOMIC DNA]</scope>
    <source>
        <strain evidence="3">Zn</strain>
    </source>
</reference>
<dbReference type="Proteomes" id="UP000054321">
    <property type="component" value="Unassembled WGS sequence"/>
</dbReference>
<evidence type="ECO:0000313" key="3">
    <source>
        <dbReference type="Proteomes" id="UP000054321"/>
    </source>
</evidence>
<dbReference type="HOGENOM" id="CLU_006586_10_6_1"/>
<evidence type="ECO:0000259" key="1">
    <source>
        <dbReference type="Pfam" id="PF00135"/>
    </source>
</evidence>
<reference evidence="2 3" key="1">
    <citation type="submission" date="2014-04" db="EMBL/GenBank/DDBJ databases">
        <authorList>
            <consortium name="DOE Joint Genome Institute"/>
            <person name="Kuo A."/>
            <person name="Martino E."/>
            <person name="Perotto S."/>
            <person name="Kohler A."/>
            <person name="Nagy L.G."/>
            <person name="Floudas D."/>
            <person name="Copeland A."/>
            <person name="Barry K.W."/>
            <person name="Cichocki N."/>
            <person name="Veneault-Fourrey C."/>
            <person name="LaButti K."/>
            <person name="Lindquist E.A."/>
            <person name="Lipzen A."/>
            <person name="Lundell T."/>
            <person name="Morin E."/>
            <person name="Murat C."/>
            <person name="Sun H."/>
            <person name="Tunlid A."/>
            <person name="Henrissat B."/>
            <person name="Grigoriev I.V."/>
            <person name="Hibbett D.S."/>
            <person name="Martin F."/>
            <person name="Nordberg H.P."/>
            <person name="Cantor M.N."/>
            <person name="Hua S.X."/>
        </authorList>
    </citation>
    <scope>NUCLEOTIDE SEQUENCE [LARGE SCALE GENOMIC DNA]</scope>
    <source>
        <strain evidence="2 3">Zn</strain>
    </source>
</reference>
<organism evidence="2 3">
    <name type="scientific">Oidiodendron maius (strain Zn)</name>
    <dbReference type="NCBI Taxonomy" id="913774"/>
    <lineage>
        <taxon>Eukaryota</taxon>
        <taxon>Fungi</taxon>
        <taxon>Dikarya</taxon>
        <taxon>Ascomycota</taxon>
        <taxon>Pezizomycotina</taxon>
        <taxon>Leotiomycetes</taxon>
        <taxon>Leotiomycetes incertae sedis</taxon>
        <taxon>Myxotrichaceae</taxon>
        <taxon>Oidiodendron</taxon>
    </lineage>
</organism>
<gene>
    <name evidence="2" type="ORF">OIDMADRAFT_44926</name>
</gene>
<name>A0A0C3D2T1_OIDMZ</name>
<dbReference type="InterPro" id="IPR002018">
    <property type="entry name" value="CarbesteraseB"/>
</dbReference>